<reference evidence="1 2" key="1">
    <citation type="submission" date="2019-08" db="EMBL/GenBank/DDBJ databases">
        <title>Whole genome of Aphis craccivora.</title>
        <authorList>
            <person name="Voronova N.V."/>
            <person name="Shulinski R.S."/>
            <person name="Bandarenka Y.V."/>
            <person name="Zhorov D.G."/>
            <person name="Warner D."/>
        </authorList>
    </citation>
    <scope>NUCLEOTIDE SEQUENCE [LARGE SCALE GENOMIC DNA]</scope>
    <source>
        <strain evidence="1">180601</strain>
        <tissue evidence="1">Whole Body</tissue>
    </source>
</reference>
<dbReference type="EMBL" id="VUJU01001035">
    <property type="protein sequence ID" value="KAF0767132.1"/>
    <property type="molecule type" value="Genomic_DNA"/>
</dbReference>
<dbReference type="Proteomes" id="UP000478052">
    <property type="component" value="Unassembled WGS sequence"/>
</dbReference>
<dbReference type="AlphaFoldDB" id="A0A6G0Z9V1"/>
<gene>
    <name evidence="1" type="ORF">FWK35_00002339</name>
</gene>
<keyword evidence="2" id="KW-1185">Reference proteome</keyword>
<organism evidence="1 2">
    <name type="scientific">Aphis craccivora</name>
    <name type="common">Cowpea aphid</name>
    <dbReference type="NCBI Taxonomy" id="307492"/>
    <lineage>
        <taxon>Eukaryota</taxon>
        <taxon>Metazoa</taxon>
        <taxon>Ecdysozoa</taxon>
        <taxon>Arthropoda</taxon>
        <taxon>Hexapoda</taxon>
        <taxon>Insecta</taxon>
        <taxon>Pterygota</taxon>
        <taxon>Neoptera</taxon>
        <taxon>Paraneoptera</taxon>
        <taxon>Hemiptera</taxon>
        <taxon>Sternorrhyncha</taxon>
        <taxon>Aphidomorpha</taxon>
        <taxon>Aphidoidea</taxon>
        <taxon>Aphididae</taxon>
        <taxon>Aphidini</taxon>
        <taxon>Aphis</taxon>
        <taxon>Aphis</taxon>
    </lineage>
</organism>
<evidence type="ECO:0000313" key="1">
    <source>
        <dbReference type="EMBL" id="KAF0767132.1"/>
    </source>
</evidence>
<accession>A0A6G0Z9V1</accession>
<proteinExistence type="predicted"/>
<sequence>MLTFDLYNAPRIFTFTSETTPILGNEYLFKNIKDTSLSILDSERSDECIDFTLLCFFFFCVCLCTRESV</sequence>
<comment type="caution">
    <text evidence="1">The sequence shown here is derived from an EMBL/GenBank/DDBJ whole genome shotgun (WGS) entry which is preliminary data.</text>
</comment>
<protein>
    <submittedName>
        <fullName evidence="1">Uncharacterized protein</fullName>
    </submittedName>
</protein>
<name>A0A6G0Z9V1_APHCR</name>
<evidence type="ECO:0000313" key="2">
    <source>
        <dbReference type="Proteomes" id="UP000478052"/>
    </source>
</evidence>